<comment type="caution">
    <text evidence="1">The sequence shown here is derived from an EMBL/GenBank/DDBJ whole genome shotgun (WGS) entry which is preliminary data.</text>
</comment>
<dbReference type="OrthoDB" id="125247at2759"/>
<proteinExistence type="predicted"/>
<dbReference type="EMBL" id="NBNE01003169">
    <property type="protein sequence ID" value="OWZ08399.1"/>
    <property type="molecule type" value="Genomic_DNA"/>
</dbReference>
<dbReference type="AlphaFoldDB" id="A0A225VTS3"/>
<dbReference type="Proteomes" id="UP000198211">
    <property type="component" value="Unassembled WGS sequence"/>
</dbReference>
<gene>
    <name evidence="1" type="ORF">PHMEG_00019073</name>
</gene>
<reference evidence="2" key="1">
    <citation type="submission" date="2017-03" db="EMBL/GenBank/DDBJ databases">
        <title>Phytopthora megakarya and P. palmivora, two closely related causual agents of cacao black pod achieved similar genome size and gene model numbers by different mechanisms.</title>
        <authorList>
            <person name="Ali S."/>
            <person name="Shao J."/>
            <person name="Larry D.J."/>
            <person name="Kronmiller B."/>
            <person name="Shen D."/>
            <person name="Strem M.D."/>
            <person name="Melnick R.L."/>
            <person name="Guiltinan M.J."/>
            <person name="Tyler B.M."/>
            <person name="Meinhardt L.W."/>
            <person name="Bailey B.A."/>
        </authorList>
    </citation>
    <scope>NUCLEOTIDE SEQUENCE [LARGE SCALE GENOMIC DNA]</scope>
    <source>
        <strain evidence="2">zdho120</strain>
    </source>
</reference>
<accession>A0A225VTS3</accession>
<evidence type="ECO:0000313" key="2">
    <source>
        <dbReference type="Proteomes" id="UP000198211"/>
    </source>
</evidence>
<name>A0A225VTS3_9STRA</name>
<evidence type="ECO:0000313" key="1">
    <source>
        <dbReference type="EMBL" id="OWZ08399.1"/>
    </source>
</evidence>
<keyword evidence="2" id="KW-1185">Reference proteome</keyword>
<organism evidence="1 2">
    <name type="scientific">Phytophthora megakarya</name>
    <dbReference type="NCBI Taxonomy" id="4795"/>
    <lineage>
        <taxon>Eukaryota</taxon>
        <taxon>Sar</taxon>
        <taxon>Stramenopiles</taxon>
        <taxon>Oomycota</taxon>
        <taxon>Peronosporomycetes</taxon>
        <taxon>Peronosporales</taxon>
        <taxon>Peronosporaceae</taxon>
        <taxon>Phytophthora</taxon>
    </lineage>
</organism>
<protein>
    <submittedName>
        <fullName evidence="1">Uncharacterized protein</fullName>
    </submittedName>
</protein>
<sequence length="135" mass="15819">MTQEVLYQVRDLMADLPWNVLTGPSITEAMYFEITIDGRLGLLIERYSAVRSDPYLALFVVERKNRGSHDGARWKQLLHLFLITMREGWCDLDLLLDLFFFHFPKRTDEVAWYPGIEARRANSRILSCTVVNRQP</sequence>